<dbReference type="SFLD" id="SFLDS00029">
    <property type="entry name" value="Radical_SAM"/>
    <property type="match status" value="1"/>
</dbReference>
<comment type="caution">
    <text evidence="6">The sequence shown here is derived from an EMBL/GenBank/DDBJ whole genome shotgun (WGS) entry which is preliminary data.</text>
</comment>
<keyword evidence="3" id="KW-0408">Iron</keyword>
<dbReference type="Proteomes" id="UP000617531">
    <property type="component" value="Unassembled WGS sequence"/>
</dbReference>
<dbReference type="PROSITE" id="PS51918">
    <property type="entry name" value="RADICAL_SAM"/>
    <property type="match status" value="1"/>
</dbReference>
<feature type="domain" description="Radical SAM core" evidence="5">
    <location>
        <begin position="121"/>
        <end position="348"/>
    </location>
</feature>
<dbReference type="AlphaFoldDB" id="A0A8J3GQ46"/>
<proteinExistence type="predicted"/>
<evidence type="ECO:0000259" key="5">
    <source>
        <dbReference type="PROSITE" id="PS51918"/>
    </source>
</evidence>
<dbReference type="EMBL" id="BNAI01000002">
    <property type="protein sequence ID" value="GHF14742.1"/>
    <property type="molecule type" value="Genomic_DNA"/>
</dbReference>
<dbReference type="Gene3D" id="3.20.20.70">
    <property type="entry name" value="Aldolase class I"/>
    <property type="match status" value="1"/>
</dbReference>
<dbReference type="CDD" id="cd01335">
    <property type="entry name" value="Radical_SAM"/>
    <property type="match status" value="1"/>
</dbReference>
<evidence type="ECO:0000313" key="7">
    <source>
        <dbReference type="Proteomes" id="UP000617531"/>
    </source>
</evidence>
<evidence type="ECO:0000256" key="3">
    <source>
        <dbReference type="ARBA" id="ARBA00023004"/>
    </source>
</evidence>
<dbReference type="InterPro" id="IPR006638">
    <property type="entry name" value="Elp3/MiaA/NifB-like_rSAM"/>
</dbReference>
<dbReference type="InterPro" id="IPR013785">
    <property type="entry name" value="Aldolase_TIM"/>
</dbReference>
<evidence type="ECO:0000313" key="6">
    <source>
        <dbReference type="EMBL" id="GHF14742.1"/>
    </source>
</evidence>
<keyword evidence="1" id="KW-0949">S-adenosyl-L-methionine</keyword>
<sequence length="380" mass="41281">MVADLSDAEHLKFVLLAEGAVVSAAAERAIEVIVDGGPWSPDDYASTRGVILRLDDDVWVNVPIERYNANFVAGSTITLDLGPDGFFVHGRGWESRAAFWAPAAFHSRVNGAGRPYRHFVVTHGDRSRLSPTIGCAMVCDFCNIPFDDAYGGVKPVDPMIDAIEVALRDQQQPGHHLLISGGTPGPKHVPALQRVYESVLESFPGIAVDIMMVPLPGLFDLPRLDALGLNEISVNLEVFDEGIAAKVMRHKHRQGREFYLNFLEDAAATLGGDRVRSMLMVGLEPMESTLLGVRAIAERGAVPVLSPFKPDPVTPLGHSQPPTADETLELYLRARDLIDELGASLGPTCPPCTHNTLTFVRHNVTRGDYQHPLPVLHTGA</sequence>
<reference evidence="6" key="2">
    <citation type="submission" date="2020-09" db="EMBL/GenBank/DDBJ databases">
        <authorList>
            <person name="Sun Q."/>
            <person name="Zhou Y."/>
        </authorList>
    </citation>
    <scope>NUCLEOTIDE SEQUENCE</scope>
    <source>
        <strain evidence="6">CGMCC 1.16548</strain>
    </source>
</reference>
<dbReference type="SMART" id="SM00729">
    <property type="entry name" value="Elp3"/>
    <property type="match status" value="1"/>
</dbReference>
<reference evidence="6" key="1">
    <citation type="journal article" date="2014" name="Int. J. Syst. Evol. Microbiol.">
        <title>Complete genome sequence of Corynebacterium casei LMG S-19264T (=DSM 44701T), isolated from a smear-ripened cheese.</title>
        <authorList>
            <consortium name="US DOE Joint Genome Institute (JGI-PGF)"/>
            <person name="Walter F."/>
            <person name="Albersmeier A."/>
            <person name="Kalinowski J."/>
            <person name="Ruckert C."/>
        </authorList>
    </citation>
    <scope>NUCLEOTIDE SEQUENCE</scope>
    <source>
        <strain evidence="6">CGMCC 1.16548</strain>
    </source>
</reference>
<protein>
    <recommendedName>
        <fullName evidence="5">Radical SAM core domain-containing protein</fullName>
    </recommendedName>
</protein>
<keyword evidence="7" id="KW-1185">Reference proteome</keyword>
<evidence type="ECO:0000256" key="2">
    <source>
        <dbReference type="ARBA" id="ARBA00022723"/>
    </source>
</evidence>
<dbReference type="InterPro" id="IPR058240">
    <property type="entry name" value="rSAM_sf"/>
</dbReference>
<dbReference type="GO" id="GO:0046872">
    <property type="term" value="F:metal ion binding"/>
    <property type="evidence" value="ECO:0007669"/>
    <property type="project" value="UniProtKB-KW"/>
</dbReference>
<dbReference type="GO" id="GO:0003824">
    <property type="term" value="F:catalytic activity"/>
    <property type="evidence" value="ECO:0007669"/>
    <property type="project" value="InterPro"/>
</dbReference>
<keyword evidence="4" id="KW-0411">Iron-sulfur</keyword>
<name>A0A8J3GQ46_9MICO</name>
<keyword evidence="2" id="KW-0479">Metal-binding</keyword>
<organism evidence="6 7">
    <name type="scientific">Pseudolysinimonas yzui</name>
    <dbReference type="NCBI Taxonomy" id="2708254"/>
    <lineage>
        <taxon>Bacteria</taxon>
        <taxon>Bacillati</taxon>
        <taxon>Actinomycetota</taxon>
        <taxon>Actinomycetes</taxon>
        <taxon>Micrococcales</taxon>
        <taxon>Microbacteriaceae</taxon>
        <taxon>Pseudolysinimonas</taxon>
    </lineage>
</organism>
<dbReference type="InterPro" id="IPR007197">
    <property type="entry name" value="rSAM"/>
</dbReference>
<dbReference type="GO" id="GO:0051536">
    <property type="term" value="F:iron-sulfur cluster binding"/>
    <property type="evidence" value="ECO:0007669"/>
    <property type="project" value="UniProtKB-KW"/>
</dbReference>
<dbReference type="SUPFAM" id="SSF102114">
    <property type="entry name" value="Radical SAM enzymes"/>
    <property type="match status" value="1"/>
</dbReference>
<accession>A0A8J3GQ46</accession>
<evidence type="ECO:0000256" key="1">
    <source>
        <dbReference type="ARBA" id="ARBA00022691"/>
    </source>
</evidence>
<dbReference type="RefSeq" id="WP_191282808.1">
    <property type="nucleotide sequence ID" value="NZ_BNAI01000002.1"/>
</dbReference>
<evidence type="ECO:0000256" key="4">
    <source>
        <dbReference type="ARBA" id="ARBA00023014"/>
    </source>
</evidence>
<gene>
    <name evidence="6" type="ORF">GCM10011600_14610</name>
</gene>